<sequence length="61" mass="6570">MEPQKTLVCTCENCGNEAEMIIKCEEVVLESTSKAATPPPSGKHTLVCTRCGNEADMIVDL</sequence>
<name>A0A7V4LDY8_9BACT</name>
<comment type="caution">
    <text evidence="1">The sequence shown here is derived from an EMBL/GenBank/DDBJ whole genome shotgun (WGS) entry which is preliminary data.</text>
</comment>
<reference evidence="1" key="1">
    <citation type="journal article" date="2020" name="mSystems">
        <title>Genome- and Community-Level Interaction Insights into Carbon Utilization and Element Cycling Functions of Hydrothermarchaeota in Hydrothermal Sediment.</title>
        <authorList>
            <person name="Zhou Z."/>
            <person name="Liu Y."/>
            <person name="Xu W."/>
            <person name="Pan J."/>
            <person name="Luo Z.H."/>
            <person name="Li M."/>
        </authorList>
    </citation>
    <scope>NUCLEOTIDE SEQUENCE [LARGE SCALE GENOMIC DNA]</scope>
    <source>
        <strain evidence="1">SpSt-548</strain>
    </source>
</reference>
<organism evidence="1">
    <name type="scientific">Desulfobacca acetoxidans</name>
    <dbReference type="NCBI Taxonomy" id="60893"/>
    <lineage>
        <taxon>Bacteria</taxon>
        <taxon>Pseudomonadati</taxon>
        <taxon>Thermodesulfobacteriota</taxon>
        <taxon>Desulfobaccia</taxon>
        <taxon>Desulfobaccales</taxon>
        <taxon>Desulfobaccaceae</taxon>
        <taxon>Desulfobacca</taxon>
    </lineage>
</organism>
<evidence type="ECO:0000313" key="1">
    <source>
        <dbReference type="EMBL" id="HGS06133.1"/>
    </source>
</evidence>
<dbReference type="EMBL" id="DSXI01000620">
    <property type="protein sequence ID" value="HGS06133.1"/>
    <property type="molecule type" value="Genomic_DNA"/>
</dbReference>
<accession>A0A7V4LDY8</accession>
<dbReference type="AlphaFoldDB" id="A0A7V4LDY8"/>
<protein>
    <submittedName>
        <fullName evidence="1">Uncharacterized protein</fullName>
    </submittedName>
</protein>
<gene>
    <name evidence="1" type="ORF">ENT08_10465</name>
</gene>
<proteinExistence type="predicted"/>